<dbReference type="InterPro" id="IPR051346">
    <property type="entry name" value="OTU_Deubiquitinase"/>
</dbReference>
<protein>
    <recommendedName>
        <fullName evidence="2">ubiquitinyl hydrolase 1</fullName>
        <ecNumber evidence="2">3.4.19.12</ecNumber>
    </recommendedName>
</protein>
<dbReference type="PANTHER" id="PTHR13367">
    <property type="entry name" value="UBIQUITIN THIOESTERASE"/>
    <property type="match status" value="1"/>
</dbReference>
<feature type="compositionally biased region" description="Acidic residues" evidence="7">
    <location>
        <begin position="745"/>
        <end position="778"/>
    </location>
</feature>
<dbReference type="GO" id="GO:0006508">
    <property type="term" value="P:proteolysis"/>
    <property type="evidence" value="ECO:0007669"/>
    <property type="project" value="UniProtKB-KW"/>
</dbReference>
<dbReference type="AlphaFoldDB" id="A0A2V5HSE5"/>
<dbReference type="Proteomes" id="UP000248817">
    <property type="component" value="Unassembled WGS sequence"/>
</dbReference>
<feature type="non-terminal residue" evidence="8">
    <location>
        <position position="1"/>
    </location>
</feature>
<keyword evidence="3" id="KW-0645">Protease</keyword>
<evidence type="ECO:0000256" key="1">
    <source>
        <dbReference type="ARBA" id="ARBA00000707"/>
    </source>
</evidence>
<dbReference type="PANTHER" id="PTHR13367:SF33">
    <property type="entry name" value="P-LOOP CONTAINING NUCLEOSIDE TRIPHOSPHATE HYDROLASE PROTEIN"/>
    <property type="match status" value="1"/>
</dbReference>
<evidence type="ECO:0000256" key="2">
    <source>
        <dbReference type="ARBA" id="ARBA00012759"/>
    </source>
</evidence>
<evidence type="ECO:0000256" key="6">
    <source>
        <dbReference type="ARBA" id="ARBA00022807"/>
    </source>
</evidence>
<keyword evidence="4" id="KW-0833">Ubl conjugation pathway</keyword>
<comment type="catalytic activity">
    <reaction evidence="1">
        <text>Thiol-dependent hydrolysis of ester, thioester, amide, peptide and isopeptide bonds formed by the C-terminal Gly of ubiquitin (a 76-residue protein attached to proteins as an intracellular targeting signal).</text>
        <dbReference type="EC" id="3.4.19.12"/>
    </reaction>
</comment>
<feature type="region of interest" description="Disordered" evidence="7">
    <location>
        <begin position="726"/>
        <end position="778"/>
    </location>
</feature>
<evidence type="ECO:0000313" key="9">
    <source>
        <dbReference type="Proteomes" id="UP000248817"/>
    </source>
</evidence>
<evidence type="ECO:0000313" key="8">
    <source>
        <dbReference type="EMBL" id="PYI24944.1"/>
    </source>
</evidence>
<sequence>AEWGHPDVAILFTCLAFYHEGLNQEQCRQCLESVLRADDPATEYDRWTETSAAMPEGLRHWNLINVNDYDQGFAIWQHLRFSTTVINYYLKNFVFPVHAKQFAIKLQMSGWDVPNFRNSPDTSDATKTVQPGLTTGFSGTNDNRRLLPLTMEQHDLPELSHTNAEVLTYLLQRRNREYRAAVFKGKRMSETELLSSLTKTKIRTLIDAGAFVLEMDNLSLVKTWLMHDNEAQAAVYFGSDNQPWVCSQTGKCLPLIATPYADDMTGCLIYLDQAHTRGTDLKLPAHARGALTLGLNQTKDHTVQAAMRLRQLGTTQSVVFIAPPEVHLNILDVCGKHQDEELDSSDVVYWLLHQTCASNRDLEPLYNAQGVDFCRRIQAAEDHPHFVKNQLQRKYYMGILQQPEQQTLEQLYKPAPTDASDGDSNSSNDLTYSGQAANFIEVLRQRRAEGKGVHDSTINSSALEEVEQEREVAYEVEEEREAERPKLLKPYTYPGLHRSLSQFAETGSLAGVEYVPAESMVFETELGGKYRGKVDLSLPHLYVSVEFTKTVKLKPGEKMDELTRPVNWLLCNIRTEIAIVVTPEEAEDLIPILRSEAAPSMHLMTYAAPVTKRMQHFSNLDYYTVPPLAVANYAPAFLAFEVGIFAGRLYFGSREYEEILDRLALEWDDAAGSAVTPAEGSSLSMVFLQEWLALRRQGQDISHTPMGYVCQGRMLRPDHPFFVQSDTRQTTDSIFPSSGKNVSAEEQEEYWDSDEGEEDEAEPFDLDVEDDEDFEEEI</sequence>
<dbReference type="GO" id="GO:0004843">
    <property type="term" value="F:cysteine-type deubiquitinase activity"/>
    <property type="evidence" value="ECO:0007669"/>
    <property type="project" value="UniProtKB-EC"/>
</dbReference>
<dbReference type="EC" id="3.4.19.12" evidence="2"/>
<reference evidence="8 9" key="1">
    <citation type="submission" date="2018-02" db="EMBL/GenBank/DDBJ databases">
        <title>The genomes of Aspergillus section Nigri reveals drivers in fungal speciation.</title>
        <authorList>
            <consortium name="DOE Joint Genome Institute"/>
            <person name="Vesth T.C."/>
            <person name="Nybo J."/>
            <person name="Theobald S."/>
            <person name="Brandl J."/>
            <person name="Frisvad J.C."/>
            <person name="Nielsen K.F."/>
            <person name="Lyhne E.K."/>
            <person name="Kogle M.E."/>
            <person name="Kuo A."/>
            <person name="Riley R."/>
            <person name="Clum A."/>
            <person name="Nolan M."/>
            <person name="Lipzen A."/>
            <person name="Salamov A."/>
            <person name="Henrissat B."/>
            <person name="Wiebenga A."/>
            <person name="De vries R.P."/>
            <person name="Grigoriev I.V."/>
            <person name="Mortensen U.H."/>
            <person name="Andersen M.R."/>
            <person name="Baker S.E."/>
        </authorList>
    </citation>
    <scope>NUCLEOTIDE SEQUENCE [LARGE SCALE GENOMIC DNA]</scope>
    <source>
        <strain evidence="8 9">CBS 114.80</strain>
    </source>
</reference>
<keyword evidence="9" id="KW-1185">Reference proteome</keyword>
<keyword evidence="5" id="KW-0378">Hydrolase</keyword>
<keyword evidence="6" id="KW-0788">Thiol protease</keyword>
<feature type="compositionally biased region" description="Polar residues" evidence="7">
    <location>
        <begin position="726"/>
        <end position="741"/>
    </location>
</feature>
<evidence type="ECO:0000256" key="4">
    <source>
        <dbReference type="ARBA" id="ARBA00022786"/>
    </source>
</evidence>
<gene>
    <name evidence="8" type="ORF">BP00DRAFT_471216</name>
</gene>
<evidence type="ECO:0000256" key="3">
    <source>
        <dbReference type="ARBA" id="ARBA00022670"/>
    </source>
</evidence>
<accession>A0A2V5HSE5</accession>
<dbReference type="EMBL" id="KZ825708">
    <property type="protein sequence ID" value="PYI24944.1"/>
    <property type="molecule type" value="Genomic_DNA"/>
</dbReference>
<organism evidence="8 9">
    <name type="scientific">Aspergillus indologenus CBS 114.80</name>
    <dbReference type="NCBI Taxonomy" id="1450541"/>
    <lineage>
        <taxon>Eukaryota</taxon>
        <taxon>Fungi</taxon>
        <taxon>Dikarya</taxon>
        <taxon>Ascomycota</taxon>
        <taxon>Pezizomycotina</taxon>
        <taxon>Eurotiomycetes</taxon>
        <taxon>Eurotiomycetidae</taxon>
        <taxon>Eurotiales</taxon>
        <taxon>Aspergillaceae</taxon>
        <taxon>Aspergillus</taxon>
        <taxon>Aspergillus subgen. Circumdati</taxon>
    </lineage>
</organism>
<proteinExistence type="predicted"/>
<evidence type="ECO:0000256" key="7">
    <source>
        <dbReference type="SAM" id="MobiDB-lite"/>
    </source>
</evidence>
<evidence type="ECO:0000256" key="5">
    <source>
        <dbReference type="ARBA" id="ARBA00022801"/>
    </source>
</evidence>
<name>A0A2V5HSE5_9EURO</name>